<feature type="domain" description="TonB-dependent receptor-like beta-barrel" evidence="3">
    <location>
        <begin position="429"/>
        <end position="1079"/>
    </location>
</feature>
<dbReference type="Pfam" id="PF13715">
    <property type="entry name" value="CarbopepD_reg_2"/>
    <property type="match status" value="1"/>
</dbReference>
<keyword evidence="1" id="KW-0998">Cell outer membrane</keyword>
<dbReference type="AlphaFoldDB" id="A0A7W5H2W7"/>
<dbReference type="Pfam" id="PF07715">
    <property type="entry name" value="Plug"/>
    <property type="match status" value="1"/>
</dbReference>
<dbReference type="InterPro" id="IPR023997">
    <property type="entry name" value="TonB-dep_OMP_SusC/RagA_CS"/>
</dbReference>
<evidence type="ECO:0000256" key="1">
    <source>
        <dbReference type="PROSITE-ProRule" id="PRU01360"/>
    </source>
</evidence>
<dbReference type="FunFam" id="2.60.40.1120:FF:000003">
    <property type="entry name" value="Outer membrane protein Omp121"/>
    <property type="match status" value="1"/>
</dbReference>
<dbReference type="InterPro" id="IPR037066">
    <property type="entry name" value="Plug_dom_sf"/>
</dbReference>
<dbReference type="RefSeq" id="WP_183413984.1">
    <property type="nucleotide sequence ID" value="NZ_JACHYB010000002.1"/>
</dbReference>
<dbReference type="Gene3D" id="2.60.40.1120">
    <property type="entry name" value="Carboxypeptidase-like, regulatory domain"/>
    <property type="match status" value="1"/>
</dbReference>
<gene>
    <name evidence="5" type="ORF">FHX64_002408</name>
</gene>
<keyword evidence="1" id="KW-1134">Transmembrane beta strand</keyword>
<dbReference type="GO" id="GO:0009279">
    <property type="term" value="C:cell outer membrane"/>
    <property type="evidence" value="ECO:0007669"/>
    <property type="project" value="UniProtKB-SubCell"/>
</dbReference>
<evidence type="ECO:0000313" key="6">
    <source>
        <dbReference type="Proteomes" id="UP000544222"/>
    </source>
</evidence>
<dbReference type="Gene3D" id="2.170.130.10">
    <property type="entry name" value="TonB-dependent receptor, plug domain"/>
    <property type="match status" value="1"/>
</dbReference>
<proteinExistence type="inferred from homology"/>
<sequence length="1120" mass="122432">MMRILQQQWIRVGIAVLLSFFVIANGYAQTRTVKGKVVDVKNQPIIGASVKIVGTSTGTITDVNGLYSLSATSKDKLQFSFMGYTSKEEVVGNRSVINVILEESNVQMQDIVVVGYGTQRKANLTGAVATVDTKILDARPITDVSRGLEGVAPGLTITAPTGDLGVNPSIKLRGSVGSLGNGASSNGAASPLILVDGVEVPNLMMINPNDIASISVLKDASSSAIYGARATWGVILITTKQGKFNQRAVVDYSVNFSENTPTITMNIADAPTNAAFLLAVNQRANPTNPADANGGFVYANASTIQTMKDWLKQYGNKNLGEDIVRGRDYDIIGGKFYGYRTYDPTHLYLKRYTPMSQHNISVSGGGEKISYNLSGAYLNQSGLLKVNPDSYKRYNLTANINGVVNKWLELRLNSMLSNSDYTTPFNLLNTASRYNAFYYMYRWSSFSPYGYMNGQPVKDAVNAVRQANDNTTDAILSRVTIAATAKILEGLTFDADYTFSNQDTRATVRGGDFYALNTWGTPNSSTPSGFNYGIVSTNTNYIEEDFMYERTRAFNGYFTYKKKIDKHDLKVTAGVNTEDFIRNGYISKKANLLINSQANIGLASGTQTVGVIGAGYLTSSPTQWATAGAFGRINYSYDDKYLLEYDMRYDGSSLFPAANRWAVFPSGSLGWRFTQEPFMRGITKILTSGKLRASYGMLGNQDVAANSFISTLTPYYGTNVNVGGSLWYVNGANQTFFGTPTTVSTSLTWEKVTTADFGADLQLINDLNITYDWYQRVTSGMITAGSPVPLTFGTTAAYQNFGALTTKGWELQLNYRHIFNNGLTINLSAGLSDYIETITKWVYSTSYTGYRVGQRIGAVYGYKFDRLFNVDDFQRDANNAIAVSSGQYQLKPGIATQSKLGTFGPGDVKYKDLNGDGVIDAGDGTVANHGDMSLLGYNTPRDQYNFTIGASWKGFDLNMFFQGVGSCKNWIASSATLPGFDTGNSPSLLTTQTNYWYTPNVTDPSKSDYFVSQVKDPVYPRPSNSGSSSTGNFQVSDKYMQNLAYLRLKNLAVGYSFPKSMISKAFIQNLRIYISIDNLLTFDHVTAPIDPETGSVGDAIAYGRSYPFVKAYSAGLQVKF</sequence>
<dbReference type="InterPro" id="IPR008969">
    <property type="entry name" value="CarboxyPept-like_regulatory"/>
</dbReference>
<evidence type="ECO:0000256" key="2">
    <source>
        <dbReference type="RuleBase" id="RU003357"/>
    </source>
</evidence>
<dbReference type="EMBL" id="JACHYB010000002">
    <property type="protein sequence ID" value="MBB3188210.1"/>
    <property type="molecule type" value="Genomic_DNA"/>
</dbReference>
<organism evidence="5 6">
    <name type="scientific">Microbacter margulisiae</name>
    <dbReference type="NCBI Taxonomy" id="1350067"/>
    <lineage>
        <taxon>Bacteria</taxon>
        <taxon>Pseudomonadati</taxon>
        <taxon>Bacteroidota</taxon>
        <taxon>Bacteroidia</taxon>
        <taxon>Bacteroidales</taxon>
        <taxon>Porphyromonadaceae</taxon>
        <taxon>Microbacter</taxon>
    </lineage>
</organism>
<dbReference type="InterPro" id="IPR039426">
    <property type="entry name" value="TonB-dep_rcpt-like"/>
</dbReference>
<dbReference type="SUPFAM" id="SSF49464">
    <property type="entry name" value="Carboxypeptidase regulatory domain-like"/>
    <property type="match status" value="1"/>
</dbReference>
<dbReference type="Proteomes" id="UP000544222">
    <property type="component" value="Unassembled WGS sequence"/>
</dbReference>
<dbReference type="Pfam" id="PF00593">
    <property type="entry name" value="TonB_dep_Rec_b-barrel"/>
    <property type="match status" value="1"/>
</dbReference>
<comment type="similarity">
    <text evidence="1 2">Belongs to the TonB-dependent receptor family.</text>
</comment>
<dbReference type="SUPFAM" id="SSF56935">
    <property type="entry name" value="Porins"/>
    <property type="match status" value="1"/>
</dbReference>
<dbReference type="PROSITE" id="PS52016">
    <property type="entry name" value="TONB_DEPENDENT_REC_3"/>
    <property type="match status" value="1"/>
</dbReference>
<keyword evidence="1 2" id="KW-0472">Membrane</keyword>
<name>A0A7W5H2W7_9PORP</name>
<dbReference type="NCBIfam" id="TIGR04057">
    <property type="entry name" value="SusC_RagA_signa"/>
    <property type="match status" value="1"/>
</dbReference>
<accession>A0A7W5H2W7</accession>
<feature type="domain" description="TonB-dependent receptor plug" evidence="4">
    <location>
        <begin position="121"/>
        <end position="234"/>
    </location>
</feature>
<dbReference type="InterPro" id="IPR000531">
    <property type="entry name" value="Beta-barrel_TonB"/>
</dbReference>
<evidence type="ECO:0000259" key="4">
    <source>
        <dbReference type="Pfam" id="PF07715"/>
    </source>
</evidence>
<evidence type="ECO:0000259" key="3">
    <source>
        <dbReference type="Pfam" id="PF00593"/>
    </source>
</evidence>
<protein>
    <submittedName>
        <fullName evidence="5">TonB-linked SusC/RagA family outer membrane protein</fullName>
    </submittedName>
</protein>
<comment type="subcellular location">
    <subcellularLocation>
        <location evidence="1">Cell outer membrane</location>
        <topology evidence="1">Multi-pass membrane protein</topology>
    </subcellularLocation>
</comment>
<keyword evidence="6" id="KW-1185">Reference proteome</keyword>
<dbReference type="InterPro" id="IPR012910">
    <property type="entry name" value="Plug_dom"/>
</dbReference>
<keyword evidence="1" id="KW-0812">Transmembrane</keyword>
<dbReference type="NCBIfam" id="TIGR04056">
    <property type="entry name" value="OMP_RagA_SusC"/>
    <property type="match status" value="1"/>
</dbReference>
<keyword evidence="2" id="KW-0798">TonB box</keyword>
<comment type="caution">
    <text evidence="5">The sequence shown here is derived from an EMBL/GenBank/DDBJ whole genome shotgun (WGS) entry which is preliminary data.</text>
</comment>
<dbReference type="InterPro" id="IPR023996">
    <property type="entry name" value="TonB-dep_OMP_SusC/RagA"/>
</dbReference>
<evidence type="ECO:0000313" key="5">
    <source>
        <dbReference type="EMBL" id="MBB3188210.1"/>
    </source>
</evidence>
<reference evidence="5 6" key="1">
    <citation type="submission" date="2020-08" db="EMBL/GenBank/DDBJ databases">
        <title>Genomic Encyclopedia of Type Strains, Phase IV (KMG-IV): sequencing the most valuable type-strain genomes for metagenomic binning, comparative biology and taxonomic classification.</title>
        <authorList>
            <person name="Goeker M."/>
        </authorList>
    </citation>
    <scope>NUCLEOTIDE SEQUENCE [LARGE SCALE GENOMIC DNA]</scope>
    <source>
        <strain evidence="5 6">DSM 27471</strain>
    </source>
</reference>
<keyword evidence="1" id="KW-0813">Transport</keyword>